<evidence type="ECO:0000313" key="4">
    <source>
        <dbReference type="Proteomes" id="UP000241546"/>
    </source>
</evidence>
<dbReference type="Gene3D" id="3.30.160.60">
    <property type="entry name" value="Classic Zinc Finger"/>
    <property type="match status" value="1"/>
</dbReference>
<dbReference type="RefSeq" id="XP_024745344.1">
    <property type="nucleotide sequence ID" value="XM_024896473.1"/>
</dbReference>
<evidence type="ECO:0000256" key="1">
    <source>
        <dbReference type="SAM" id="MobiDB-lite"/>
    </source>
</evidence>
<dbReference type="InterPro" id="IPR013087">
    <property type="entry name" value="Znf_C2H2_type"/>
</dbReference>
<evidence type="ECO:0000313" key="3">
    <source>
        <dbReference type="EMBL" id="PTB62024.1"/>
    </source>
</evidence>
<organism evidence="3 4">
    <name type="scientific">Trichoderma citrinoviride</name>
    <dbReference type="NCBI Taxonomy" id="58853"/>
    <lineage>
        <taxon>Eukaryota</taxon>
        <taxon>Fungi</taxon>
        <taxon>Dikarya</taxon>
        <taxon>Ascomycota</taxon>
        <taxon>Pezizomycotina</taxon>
        <taxon>Sordariomycetes</taxon>
        <taxon>Hypocreomycetidae</taxon>
        <taxon>Hypocreales</taxon>
        <taxon>Hypocreaceae</taxon>
        <taxon>Trichoderma</taxon>
    </lineage>
</organism>
<dbReference type="EMBL" id="KZ680225">
    <property type="protein sequence ID" value="PTB62024.1"/>
    <property type="molecule type" value="Genomic_DNA"/>
</dbReference>
<evidence type="ECO:0000259" key="2">
    <source>
        <dbReference type="PROSITE" id="PS00028"/>
    </source>
</evidence>
<dbReference type="PROSITE" id="PS00028">
    <property type="entry name" value="ZINC_FINGER_C2H2_1"/>
    <property type="match status" value="1"/>
</dbReference>
<feature type="region of interest" description="Disordered" evidence="1">
    <location>
        <begin position="64"/>
        <end position="90"/>
    </location>
</feature>
<protein>
    <recommendedName>
        <fullName evidence="2">C2H2-type domain-containing protein</fullName>
    </recommendedName>
</protein>
<dbReference type="Proteomes" id="UP000241546">
    <property type="component" value="Unassembled WGS sequence"/>
</dbReference>
<feature type="domain" description="C2H2-type" evidence="2">
    <location>
        <begin position="243"/>
        <end position="264"/>
    </location>
</feature>
<feature type="region of interest" description="Disordered" evidence="1">
    <location>
        <begin position="1"/>
        <end position="21"/>
    </location>
</feature>
<dbReference type="AlphaFoldDB" id="A0A2T4AY64"/>
<gene>
    <name evidence="3" type="ORF">BBK36DRAFT_1186193</name>
</gene>
<feature type="compositionally biased region" description="Pro residues" evidence="1">
    <location>
        <begin position="1"/>
        <end position="10"/>
    </location>
</feature>
<reference evidence="4" key="1">
    <citation type="submission" date="2016-07" db="EMBL/GenBank/DDBJ databases">
        <title>Multiple horizontal gene transfer events from other fungi enriched the ability of initially mycotrophic Trichoderma (Ascomycota) to feed on dead plant biomass.</title>
        <authorList>
            <consortium name="DOE Joint Genome Institute"/>
            <person name="Atanasova L."/>
            <person name="Chenthamara K."/>
            <person name="Zhang J."/>
            <person name="Grujic M."/>
            <person name="Henrissat B."/>
            <person name="Kuo A."/>
            <person name="Aerts A."/>
            <person name="Salamov A."/>
            <person name="Lipzen A."/>
            <person name="Labutti K."/>
            <person name="Barry K."/>
            <person name="Miao Y."/>
            <person name="Rahimi M.J."/>
            <person name="Shen Q."/>
            <person name="Grigoriev I.V."/>
            <person name="Kubicek C.P."/>
            <person name="Druzhinina I.S."/>
        </authorList>
    </citation>
    <scope>NUCLEOTIDE SEQUENCE [LARGE SCALE GENOMIC DNA]</scope>
    <source>
        <strain evidence="4">TUCIM 6016</strain>
    </source>
</reference>
<sequence length="275" mass="30203">MAPDGSPPFKPAATDPMMGEDALSEELQLLYRDTEISLEPQPITQAVWGAQEWAHGSTIDPSLLSSTGYTHTPPGVGVQTGPFLDVDPPDGDSQMFPQARASDGLNGAEDQMSPVDQYSPISSITMSDSSSEFNLEHYIDGLDRSGTPVAGTLTEPFHLLGVGVGSAPPAADSPAMATLPFVLLTVMLYSRHYGWHDKPLRCPKEDEGCPYRAQFNKEIEKHIWSRHVKWAEETNRKPIRKKCQRCGVILERPDFVKRHMDEVHGGIKRKRGPGG</sequence>
<name>A0A2T4AY64_9HYPO</name>
<accession>A0A2T4AY64</accession>
<dbReference type="GeneID" id="36604591"/>
<keyword evidence="4" id="KW-1185">Reference proteome</keyword>
<proteinExistence type="predicted"/>
<dbReference type="OrthoDB" id="3437960at2759"/>